<evidence type="ECO:0000256" key="5">
    <source>
        <dbReference type="ARBA" id="ARBA00022737"/>
    </source>
</evidence>
<comment type="subcellular location">
    <subcellularLocation>
        <location evidence="1">Golgi apparatus membrane</location>
    </subcellularLocation>
</comment>
<reference evidence="12" key="3">
    <citation type="submission" date="2025-09" db="UniProtKB">
        <authorList>
            <consortium name="Ensembl"/>
        </authorList>
    </citation>
    <scope>IDENTIFICATION</scope>
</reference>
<evidence type="ECO:0000256" key="1">
    <source>
        <dbReference type="ARBA" id="ARBA00004394"/>
    </source>
</evidence>
<dbReference type="GO" id="GO:0046872">
    <property type="term" value="F:metal ion binding"/>
    <property type="evidence" value="ECO:0007669"/>
    <property type="project" value="UniProtKB-KW"/>
</dbReference>
<dbReference type="GO" id="GO:0000139">
    <property type="term" value="C:Golgi membrane"/>
    <property type="evidence" value="ECO:0007669"/>
    <property type="project" value="UniProtKB-SubCell"/>
</dbReference>
<dbReference type="Ensembl" id="ENSTNIT00000020280.1">
    <property type="protein sequence ID" value="ENSTNIP00000020049.1"/>
    <property type="gene ID" value="ENSTNIG00000016930.1"/>
</dbReference>
<evidence type="ECO:0000256" key="6">
    <source>
        <dbReference type="ARBA" id="ARBA00023034"/>
    </source>
</evidence>
<evidence type="ECO:0000256" key="2">
    <source>
        <dbReference type="ARBA" id="ARBA00007144"/>
    </source>
</evidence>
<evidence type="ECO:0000256" key="3">
    <source>
        <dbReference type="ARBA" id="ARBA00022553"/>
    </source>
</evidence>
<name>H3DHQ5_TETNG</name>
<keyword evidence="6" id="KW-0333">Golgi apparatus</keyword>
<dbReference type="PANTHER" id="PTHR12893">
    <property type="entry name" value="GOLGI REASSEMBLY STACKING PROTEIN GRASP"/>
    <property type="match status" value="1"/>
</dbReference>
<dbReference type="InterPro" id="IPR007583">
    <property type="entry name" value="GRASP55_65"/>
</dbReference>
<dbReference type="PANTHER" id="PTHR12893:SF1">
    <property type="entry name" value="GOLGI REASSEMBLY-STACKING PROTEIN 2"/>
    <property type="match status" value="1"/>
</dbReference>
<feature type="region of interest" description="Disordered" evidence="10">
    <location>
        <begin position="286"/>
        <end position="305"/>
    </location>
</feature>
<evidence type="ECO:0000313" key="13">
    <source>
        <dbReference type="Proteomes" id="UP000007303"/>
    </source>
</evidence>
<dbReference type="STRING" id="99883.ENSTNIP00000020049"/>
<keyword evidence="5" id="KW-0677">Repeat</keyword>
<evidence type="ECO:0000256" key="9">
    <source>
        <dbReference type="PIRSR" id="PIRSR607583-1"/>
    </source>
</evidence>
<evidence type="ECO:0000256" key="4">
    <source>
        <dbReference type="ARBA" id="ARBA00022707"/>
    </source>
</evidence>
<evidence type="ECO:0000313" key="12">
    <source>
        <dbReference type="Ensembl" id="ENSTNIP00000020049.1"/>
    </source>
</evidence>
<sequence>MGATPSVEVRGGGNAGYNVLTVQENSPGHQAGLQPFYDFIVSVCDTRLNRDNDTLNQLLDRNVEKPVKMLLYSSKTLGVRETTVVPSSLWGGRGLVGVSVRFCSFEEANENVWHVLEVEPNSPAALARLRAQSDYIIGWDTLLTESQDLFSVVEEYEGHELKMYVYNTDTDDCREVLITPNGAWGGEGSLGCSVGYGYLHRVPRLPGDGRRTRFPAPSEGLTEVPLSAVTPAGPGALGAPSSGSEPTGSPHTFTTLPLPLQTQRHEGLGSVPGLTVPSCQRVPLSFSPAATLSGPSSGALPPVPN</sequence>
<keyword evidence="7" id="KW-0472">Membrane</keyword>
<accession>H3DHQ5</accession>
<dbReference type="InterPro" id="IPR024958">
    <property type="entry name" value="GRASP_PDZ"/>
</dbReference>
<feature type="domain" description="PDZ GRASP-type" evidence="11">
    <location>
        <begin position="111"/>
        <end position="199"/>
    </location>
</feature>
<dbReference type="FunFam" id="2.30.42.10:FF:000056">
    <property type="entry name" value="Golgi reassembly-stacking protein 2 isoform 1"/>
    <property type="match status" value="1"/>
</dbReference>
<dbReference type="AlphaFoldDB" id="H3DHQ5"/>
<dbReference type="GO" id="GO:0007030">
    <property type="term" value="P:Golgi organization"/>
    <property type="evidence" value="ECO:0007669"/>
    <property type="project" value="TreeGrafter"/>
</dbReference>
<dbReference type="InParanoid" id="H3DHQ5"/>
<keyword evidence="13" id="KW-1185">Reference proteome</keyword>
<evidence type="ECO:0000259" key="11">
    <source>
        <dbReference type="PROSITE" id="PS51865"/>
    </source>
</evidence>
<feature type="compositionally biased region" description="Low complexity" evidence="10">
    <location>
        <begin position="231"/>
        <end position="244"/>
    </location>
</feature>
<dbReference type="GeneTree" id="ENSGT00390000008686"/>
<dbReference type="FunFam" id="2.30.42.10:FF:000026">
    <property type="entry name" value="Golgi reassembly stacking protein 2"/>
    <property type="match status" value="1"/>
</dbReference>
<evidence type="ECO:0000256" key="8">
    <source>
        <dbReference type="ARBA" id="ARBA00023288"/>
    </source>
</evidence>
<keyword evidence="9" id="KW-0479">Metal-binding</keyword>
<keyword evidence="9" id="KW-0862">Zinc</keyword>
<dbReference type="PROSITE" id="PS51865">
    <property type="entry name" value="PDZ_GRASP"/>
    <property type="match status" value="2"/>
</dbReference>
<organism evidence="12 13">
    <name type="scientific">Tetraodon nigroviridis</name>
    <name type="common">Spotted green pufferfish</name>
    <name type="synonym">Chelonodon nigroviridis</name>
    <dbReference type="NCBI Taxonomy" id="99883"/>
    <lineage>
        <taxon>Eukaryota</taxon>
        <taxon>Metazoa</taxon>
        <taxon>Chordata</taxon>
        <taxon>Craniata</taxon>
        <taxon>Vertebrata</taxon>
        <taxon>Euteleostomi</taxon>
        <taxon>Actinopterygii</taxon>
        <taxon>Neopterygii</taxon>
        <taxon>Teleostei</taxon>
        <taxon>Neoteleostei</taxon>
        <taxon>Acanthomorphata</taxon>
        <taxon>Eupercaria</taxon>
        <taxon>Tetraodontiformes</taxon>
        <taxon>Tetradontoidea</taxon>
        <taxon>Tetraodontidae</taxon>
        <taxon>Tetraodon</taxon>
    </lineage>
</organism>
<reference evidence="13" key="1">
    <citation type="journal article" date="2004" name="Nature">
        <title>Genome duplication in the teleost fish Tetraodon nigroviridis reveals the early vertebrate proto-karyotype.</title>
        <authorList>
            <person name="Jaillon O."/>
            <person name="Aury J.-M."/>
            <person name="Brunet F."/>
            <person name="Petit J.-L."/>
            <person name="Stange-Thomann N."/>
            <person name="Mauceli E."/>
            <person name="Bouneau L."/>
            <person name="Fischer C."/>
            <person name="Ozouf-Costaz C."/>
            <person name="Bernot A."/>
            <person name="Nicaud S."/>
            <person name="Jaffe D."/>
            <person name="Fisher S."/>
            <person name="Lutfalla G."/>
            <person name="Dossat C."/>
            <person name="Segurens B."/>
            <person name="Dasilva C."/>
            <person name="Salanoubat M."/>
            <person name="Levy M."/>
            <person name="Boudet N."/>
            <person name="Castellano S."/>
            <person name="Anthouard V."/>
            <person name="Jubin C."/>
            <person name="Castelli V."/>
            <person name="Katinka M."/>
            <person name="Vacherie B."/>
            <person name="Biemont C."/>
            <person name="Skalli Z."/>
            <person name="Cattolico L."/>
            <person name="Poulain J."/>
            <person name="De Berardinis V."/>
            <person name="Cruaud C."/>
            <person name="Duprat S."/>
            <person name="Brottier P."/>
            <person name="Coutanceau J.-P."/>
            <person name="Gouzy J."/>
            <person name="Parra G."/>
            <person name="Lardier G."/>
            <person name="Chapple C."/>
            <person name="McKernan K.J."/>
            <person name="McEwan P."/>
            <person name="Bosak S."/>
            <person name="Kellis M."/>
            <person name="Volff J.-N."/>
            <person name="Guigo R."/>
            <person name="Zody M.C."/>
            <person name="Mesirov J."/>
            <person name="Lindblad-Toh K."/>
            <person name="Birren B."/>
            <person name="Nusbaum C."/>
            <person name="Kahn D."/>
            <person name="Robinson-Rechavi M."/>
            <person name="Laudet V."/>
            <person name="Schachter V."/>
            <person name="Quetier F."/>
            <person name="Saurin W."/>
            <person name="Scarpelli C."/>
            <person name="Wincker P."/>
            <person name="Lander E.S."/>
            <person name="Weissenbach J."/>
            <person name="Roest Crollius H."/>
        </authorList>
    </citation>
    <scope>NUCLEOTIDE SEQUENCE [LARGE SCALE GENOMIC DNA]</scope>
</reference>
<dbReference type="Proteomes" id="UP000007303">
    <property type="component" value="Unassembled WGS sequence"/>
</dbReference>
<keyword evidence="3" id="KW-0597">Phosphoprotein</keyword>
<comment type="similarity">
    <text evidence="2">Belongs to the GORASP family.</text>
</comment>
<proteinExistence type="inferred from homology"/>
<evidence type="ECO:0000256" key="10">
    <source>
        <dbReference type="SAM" id="MobiDB-lite"/>
    </source>
</evidence>
<dbReference type="HOGENOM" id="CLU_025095_5_0_1"/>
<dbReference type="SUPFAM" id="SSF50156">
    <property type="entry name" value="PDZ domain-like"/>
    <property type="match status" value="2"/>
</dbReference>
<reference evidence="12" key="2">
    <citation type="submission" date="2025-08" db="UniProtKB">
        <authorList>
            <consortium name="Ensembl"/>
        </authorList>
    </citation>
    <scope>IDENTIFICATION</scope>
</reference>
<feature type="region of interest" description="Disordered" evidence="10">
    <location>
        <begin position="207"/>
        <end position="256"/>
    </location>
</feature>
<dbReference type="Gene3D" id="2.30.42.10">
    <property type="match status" value="2"/>
</dbReference>
<evidence type="ECO:0000256" key="7">
    <source>
        <dbReference type="ARBA" id="ARBA00023136"/>
    </source>
</evidence>
<feature type="domain" description="PDZ GRASP-type" evidence="11">
    <location>
        <begin position="15"/>
        <end position="105"/>
    </location>
</feature>
<dbReference type="OMA" id="EANENVW"/>
<dbReference type="Pfam" id="PF04495">
    <property type="entry name" value="GRASP55_65"/>
    <property type="match status" value="1"/>
</dbReference>
<keyword evidence="4" id="KW-0519">Myristate</keyword>
<keyword evidence="8" id="KW-0449">Lipoprotein</keyword>
<dbReference type="InterPro" id="IPR036034">
    <property type="entry name" value="PDZ_sf"/>
</dbReference>
<feature type="binding site" evidence="9">
    <location>
        <position position="103"/>
    </location>
    <ligand>
        <name>Zn(2+)</name>
        <dbReference type="ChEBI" id="CHEBI:29105"/>
    </ligand>
</feature>
<protein>
    <submittedName>
        <fullName evidence="12">Golgi reassembly stacking protein 2</fullName>
    </submittedName>
</protein>